<feature type="transmembrane region" description="Helical" evidence="1">
    <location>
        <begin position="78"/>
        <end position="99"/>
    </location>
</feature>
<evidence type="ECO:0000256" key="1">
    <source>
        <dbReference type="SAM" id="Phobius"/>
    </source>
</evidence>
<feature type="transmembrane region" description="Helical" evidence="1">
    <location>
        <begin position="224"/>
        <end position="245"/>
    </location>
</feature>
<keyword evidence="1" id="KW-0812">Transmembrane</keyword>
<reference evidence="2" key="1">
    <citation type="submission" date="2022-10" db="EMBL/GenBank/DDBJ databases">
        <title>WGS of marine actinomycetes from Thailand.</title>
        <authorList>
            <person name="Thawai C."/>
        </authorList>
    </citation>
    <scope>NUCLEOTIDE SEQUENCE</scope>
    <source>
        <strain evidence="2">SW21</strain>
    </source>
</reference>
<protein>
    <recommendedName>
        <fullName evidence="4">O-antigen ligase domain-containing protein</fullName>
    </recommendedName>
</protein>
<evidence type="ECO:0000313" key="3">
    <source>
        <dbReference type="Proteomes" id="UP001143347"/>
    </source>
</evidence>
<sequence length="502" mass="51871">MSSAAPALGDLRWVALAGGALLAVLVPLGTGNVEVAVAIASVVAVAACVWRRPATVVHAVIVITFITVPASVPDGIRVGGLFVYFHECALVAAVIYAGYRLRSAGTLRRRMMVSPAAIAFAVFVMSLVVAAAHGVVSGLAIRDITYDVRPAVALAGAVFVAAVIVGIGEVGRYVPALLFTLSVSAFAMFVSSVTGFALAGREEAAQLYTVTGRLVAGGSDAHRLLTSTTPLALAVTLIAVAMLLVGAGRTKLISALLIPAVVVDFFSFSRNVFLGLAIMFVVVLVAAALNGMLTRVVVRISVTVAVLAAALGLAFVGASALGAGQWAQSQVSGYSHRVLAGLDQSTQAVDSSTQDRRQENRYLTESVGDKEIVGNGLGFRYKPPMGAADEFAANDGQLYAHNYYGWLRTKTGLLGLVAFIGVLAICILPVVIRRWRDGPSIAVAATTAGLAAVIAVSPMPNDHGGSIVFGCLLGYAIARYARGQTQKGPQTAPVAIRTGAAW</sequence>
<gene>
    <name evidence="2" type="ORF">OSB52_14740</name>
</gene>
<keyword evidence="1" id="KW-1133">Transmembrane helix</keyword>
<evidence type="ECO:0000313" key="2">
    <source>
        <dbReference type="EMBL" id="MCX2965351.1"/>
    </source>
</evidence>
<feature type="transmembrane region" description="Helical" evidence="1">
    <location>
        <begin position="148"/>
        <end position="167"/>
    </location>
</feature>
<feature type="transmembrane region" description="Helical" evidence="1">
    <location>
        <begin position="463"/>
        <end position="481"/>
    </location>
</feature>
<comment type="caution">
    <text evidence="2">The sequence shown here is derived from an EMBL/GenBank/DDBJ whole genome shotgun (WGS) entry which is preliminary data.</text>
</comment>
<feature type="transmembrane region" description="Helical" evidence="1">
    <location>
        <begin position="20"/>
        <end position="47"/>
    </location>
</feature>
<dbReference type="Proteomes" id="UP001143347">
    <property type="component" value="Unassembled WGS sequence"/>
</dbReference>
<feature type="transmembrane region" description="Helical" evidence="1">
    <location>
        <begin position="439"/>
        <end position="457"/>
    </location>
</feature>
<feature type="transmembrane region" description="Helical" evidence="1">
    <location>
        <begin position="413"/>
        <end position="432"/>
    </location>
</feature>
<evidence type="ECO:0008006" key="4">
    <source>
        <dbReference type="Google" id="ProtNLM"/>
    </source>
</evidence>
<feature type="transmembrane region" description="Helical" evidence="1">
    <location>
        <begin position="54"/>
        <end position="72"/>
    </location>
</feature>
<proteinExistence type="predicted"/>
<dbReference type="RefSeq" id="WP_266062477.1">
    <property type="nucleotide sequence ID" value="NZ_JAPKFM010000015.1"/>
</dbReference>
<keyword evidence="1" id="KW-0472">Membrane</keyword>
<feature type="transmembrane region" description="Helical" evidence="1">
    <location>
        <begin position="111"/>
        <end position="136"/>
    </location>
</feature>
<accession>A0A9X3I5K3</accession>
<feature type="transmembrane region" description="Helical" evidence="1">
    <location>
        <begin position="274"/>
        <end position="293"/>
    </location>
</feature>
<dbReference type="EMBL" id="JAPKFM010000015">
    <property type="protein sequence ID" value="MCX2965351.1"/>
    <property type="molecule type" value="Genomic_DNA"/>
</dbReference>
<feature type="transmembrane region" description="Helical" evidence="1">
    <location>
        <begin position="300"/>
        <end position="321"/>
    </location>
</feature>
<name>A0A9X3I5K3_9ACTN</name>
<feature type="transmembrane region" description="Helical" evidence="1">
    <location>
        <begin position="174"/>
        <end position="199"/>
    </location>
</feature>
<keyword evidence="3" id="KW-1185">Reference proteome</keyword>
<dbReference type="AlphaFoldDB" id="A0A9X3I5K3"/>
<feature type="transmembrane region" description="Helical" evidence="1">
    <location>
        <begin position="252"/>
        <end position="268"/>
    </location>
</feature>
<organism evidence="2 3">
    <name type="scientific">Gordonia aquimaris</name>
    <dbReference type="NCBI Taxonomy" id="2984863"/>
    <lineage>
        <taxon>Bacteria</taxon>
        <taxon>Bacillati</taxon>
        <taxon>Actinomycetota</taxon>
        <taxon>Actinomycetes</taxon>
        <taxon>Mycobacteriales</taxon>
        <taxon>Gordoniaceae</taxon>
        <taxon>Gordonia</taxon>
    </lineage>
</organism>